<gene>
    <name evidence="2" type="ORF">ACX27_27005</name>
</gene>
<dbReference type="EMBL" id="CP012036">
    <property type="protein sequence ID" value="ALF55670.1"/>
    <property type="molecule type" value="Genomic_DNA"/>
</dbReference>
<name>A0A0M4T5S2_9NOSO</name>
<evidence type="ECO:0000256" key="1">
    <source>
        <dbReference type="SAM" id="MobiDB-lite"/>
    </source>
</evidence>
<protein>
    <submittedName>
        <fullName evidence="2">Uncharacterized protein</fullName>
    </submittedName>
</protein>
<dbReference type="Proteomes" id="UP000062645">
    <property type="component" value="Chromosome"/>
</dbReference>
<evidence type="ECO:0000313" key="2">
    <source>
        <dbReference type="EMBL" id="ALF55670.1"/>
    </source>
</evidence>
<feature type="region of interest" description="Disordered" evidence="1">
    <location>
        <begin position="51"/>
        <end position="71"/>
    </location>
</feature>
<sequence>MRAIVRIVPQKDTAKAKSKVKSKKVKEISLLTFDFYLLPFLVRVQRCGKSAPATSRGVGSVNPGWEQGQRNYGWSFTSSAYESR</sequence>
<reference evidence="3" key="1">
    <citation type="submission" date="2015-07" db="EMBL/GenBank/DDBJ databases">
        <title>Genome Of Nitrogen-Fixing Cyanobacterium Nostoc piscinale CENA21 From Solimoes/Amazon River Floodplain Sediments And Comparative Genomics To Uncover Biosynthetic Natural Products Potential.</title>
        <authorList>
            <person name="Leao T.F."/>
            <person name="Leao P.N."/>
            <person name="Guimaraes P.I."/>
            <person name="de Melo A.G.C."/>
            <person name="Ramos R.T.J."/>
            <person name="Silva A."/>
            <person name="Fiore M.F."/>
            <person name="Schneider M.P.C."/>
        </authorList>
    </citation>
    <scope>NUCLEOTIDE SEQUENCE [LARGE SCALE GENOMIC DNA]</scope>
    <source>
        <strain evidence="3">CENA21</strain>
    </source>
</reference>
<organism evidence="2 3">
    <name type="scientific">Nostoc piscinale CENA21</name>
    <dbReference type="NCBI Taxonomy" id="224013"/>
    <lineage>
        <taxon>Bacteria</taxon>
        <taxon>Bacillati</taxon>
        <taxon>Cyanobacteriota</taxon>
        <taxon>Cyanophyceae</taxon>
        <taxon>Nostocales</taxon>
        <taxon>Nostocaceae</taxon>
        <taxon>Nostoc</taxon>
    </lineage>
</organism>
<keyword evidence="3" id="KW-1185">Reference proteome</keyword>
<dbReference type="AlphaFoldDB" id="A0A0M4T5S2"/>
<accession>A0A0M4T5S2</accession>
<evidence type="ECO:0000313" key="3">
    <source>
        <dbReference type="Proteomes" id="UP000062645"/>
    </source>
</evidence>
<reference evidence="2 3" key="2">
    <citation type="journal article" date="2016" name="Genome Announc.">
        <title>Draft Genome Sequence of the N2-Fixing Cyanobacterium Nostoc piscinale CENA21, Isolated from the Brazilian Amazon Floodplain.</title>
        <authorList>
            <person name="Leao T."/>
            <person name="Guimaraes P.I."/>
            <person name="de Melo A.G."/>
            <person name="Ramos R.T."/>
            <person name="Leao P.N."/>
            <person name="Silva A."/>
            <person name="Fiore M.F."/>
            <person name="Schneider M.P."/>
        </authorList>
    </citation>
    <scope>NUCLEOTIDE SEQUENCE [LARGE SCALE GENOMIC DNA]</scope>
    <source>
        <strain evidence="2 3">CENA21</strain>
    </source>
</reference>
<dbReference type="KEGG" id="npz:ACX27_27005"/>
<proteinExistence type="predicted"/>
<dbReference type="PATRIC" id="fig|224013.5.peg.6464"/>